<evidence type="ECO:0000313" key="2">
    <source>
        <dbReference type="EMBL" id="AQX82836.1"/>
    </source>
</evidence>
<dbReference type="SMART" id="SM00530">
    <property type="entry name" value="HTH_XRE"/>
    <property type="match status" value="1"/>
</dbReference>
<dbReference type="GO" id="GO:0003677">
    <property type="term" value="F:DNA binding"/>
    <property type="evidence" value="ECO:0007669"/>
    <property type="project" value="InterPro"/>
</dbReference>
<dbReference type="PROSITE" id="PS50943">
    <property type="entry name" value="HTH_CROC1"/>
    <property type="match status" value="1"/>
</dbReference>
<dbReference type="EMBL" id="KY013610">
    <property type="protein sequence ID" value="AQX82836.1"/>
    <property type="molecule type" value="Genomic_DNA"/>
</dbReference>
<reference evidence="2" key="1">
    <citation type="journal article" date="2017" name="Sci. Rep.">
        <title>Novel methicillin resistance gene mecD in clinical Macrococcus caseolyticus strains from bovine and canine sources.</title>
        <authorList>
            <person name="Schwendener S."/>
            <person name="Cotting K."/>
            <person name="Perreten V."/>
        </authorList>
    </citation>
    <scope>NUCLEOTIDE SEQUENCE</scope>
    <source>
        <strain evidence="2">IMD0473</strain>
    </source>
</reference>
<dbReference type="InterPro" id="IPR001387">
    <property type="entry name" value="Cro/C1-type_HTH"/>
</dbReference>
<feature type="domain" description="HTH cro/C1-type" evidence="1">
    <location>
        <begin position="6"/>
        <end position="61"/>
    </location>
</feature>
<protein>
    <submittedName>
        <fullName evidence="2">Putative transcriptional regulator</fullName>
    </submittedName>
</protein>
<evidence type="ECO:0000259" key="1">
    <source>
        <dbReference type="PROSITE" id="PS50943"/>
    </source>
</evidence>
<sequence length="282" mass="33299">MIKVKLKDLLKERNMTLNELSKLTNINPKTLSFFQNQKTESVHYGTLEKISRALNVDLNEIIELSPIIFNLEPIEQQIHDNISNSYSCKFKLNSFIEYEKEITTDEFEIGLEEINSHSLSINYNIDILETIGGDKKIFINILSIDIPCNQSPIKLDKLTLYQLSLYKNFYFSLAYSLTANFFLKSKNSYTIDDKFYINYKELFISLNSINREFYSNQLSSYDMYDTYEISLIDFKHSNFSGNNQYKNWKYKVFPNITSINYSYRLFNIEINEDSNVILYFTI</sequence>
<proteinExistence type="predicted"/>
<dbReference type="RefSeq" id="WP_101042090.1">
    <property type="nucleotide sequence ID" value="NZ_PIWT01000020.1"/>
</dbReference>
<dbReference type="Pfam" id="PF13443">
    <property type="entry name" value="HTH_26"/>
    <property type="match status" value="1"/>
</dbReference>
<dbReference type="Gene3D" id="1.10.260.40">
    <property type="entry name" value="lambda repressor-like DNA-binding domains"/>
    <property type="match status" value="1"/>
</dbReference>
<organism evidence="2">
    <name type="scientific">Macrococcoides caseolyticum</name>
    <dbReference type="NCBI Taxonomy" id="69966"/>
    <lineage>
        <taxon>Bacteria</taxon>
        <taxon>Bacillati</taxon>
        <taxon>Bacillota</taxon>
        <taxon>Bacilli</taxon>
        <taxon>Bacillales</taxon>
        <taxon>Staphylococcaceae</taxon>
        <taxon>Macrococcoides</taxon>
    </lineage>
</organism>
<dbReference type="SUPFAM" id="SSF47413">
    <property type="entry name" value="lambda repressor-like DNA-binding domains"/>
    <property type="match status" value="1"/>
</dbReference>
<dbReference type="AlphaFoldDB" id="A0A1S7BGM7"/>
<name>A0A1S7BGM7_9STAP</name>
<accession>A0A1S7BGM7</accession>
<dbReference type="InterPro" id="IPR010982">
    <property type="entry name" value="Lambda_DNA-bd_dom_sf"/>
</dbReference>
<dbReference type="CDD" id="cd00093">
    <property type="entry name" value="HTH_XRE"/>
    <property type="match status" value="1"/>
</dbReference>